<gene>
    <name evidence="2" type="ORF">PR018_26515</name>
</gene>
<keyword evidence="2" id="KW-0614">Plasmid</keyword>
<reference evidence="2" key="1">
    <citation type="journal article" date="2019" name="Phytopathology">
        <title>A Novel Group of Rhizobium tumorigenes-Like Agrobacteria Associated with Crown Gall Disease of Rhododendron and Blueberry.</title>
        <authorList>
            <person name="Kuzmanovic N."/>
            <person name="Behrens P."/>
            <person name="Idczak E."/>
            <person name="Wagner S."/>
            <person name="Gotz M."/>
            <person name="Sproer C."/>
            <person name="Bunk B."/>
            <person name="Overmann J."/>
            <person name="Smalla K."/>
        </authorList>
    </citation>
    <scope>NUCLEOTIDE SEQUENCE</scope>
    <source>
        <strain evidence="2">Rho-6.2</strain>
    </source>
</reference>
<dbReference type="EMBL" id="CP117269">
    <property type="protein sequence ID" value="WFS26444.1"/>
    <property type="molecule type" value="Genomic_DNA"/>
</dbReference>
<accession>A0ABY8IRV8</accession>
<keyword evidence="3" id="KW-1185">Reference proteome</keyword>
<protein>
    <recommendedName>
        <fullName evidence="1">HTH merR-type domain-containing protein</fullName>
    </recommendedName>
</protein>
<evidence type="ECO:0000259" key="1">
    <source>
        <dbReference type="PROSITE" id="PS50937"/>
    </source>
</evidence>
<geneLocation type="plasmid" evidence="2 3">
    <name>pTi6.2</name>
</geneLocation>
<dbReference type="PROSITE" id="PS50937">
    <property type="entry name" value="HTH_MERR_2"/>
    <property type="match status" value="1"/>
</dbReference>
<evidence type="ECO:0000313" key="2">
    <source>
        <dbReference type="EMBL" id="WFS26444.1"/>
    </source>
</evidence>
<feature type="domain" description="HTH merR-type" evidence="1">
    <location>
        <begin position="1"/>
        <end position="17"/>
    </location>
</feature>
<dbReference type="InterPro" id="IPR000551">
    <property type="entry name" value="MerR-type_HTH_dom"/>
</dbReference>
<name>A0ABY8IRV8_9HYPH</name>
<reference evidence="2" key="2">
    <citation type="journal article" date="2023" name="MicrobiologyOpen">
        <title>Genomics of the tumorigenes clade of the family Rhizobiaceae and description of Rhizobium rhododendri sp. nov.</title>
        <authorList>
            <person name="Kuzmanovic N."/>
            <person name="diCenzo G.C."/>
            <person name="Bunk B."/>
            <person name="Sproeer C."/>
            <person name="Fruehling A."/>
            <person name="Neumann-Schaal M."/>
            <person name="Overmann J."/>
            <person name="Smalla K."/>
        </authorList>
    </citation>
    <scope>NUCLEOTIDE SEQUENCE</scope>
    <source>
        <strain evidence="2">Rho-6.2</strain>
        <plasmid evidence="2">pTi6.2</plasmid>
    </source>
</reference>
<dbReference type="RefSeq" id="WP_244615569.1">
    <property type="nucleotide sequence ID" value="NZ_CP117269.1"/>
</dbReference>
<dbReference type="Proteomes" id="UP000318939">
    <property type="component" value="Plasmid pTi6.2"/>
</dbReference>
<sequence length="227" mass="25542">MKRLGLSLQHIARLLAGQATDLDRMLHMQNVALRERLARTQHSLAIVDALRAKTAAGVSISVEGLLQLAKDTMMTDTSLDDVAGRRYDQARPRKEKKIEPAFYADYEGYASPSLKSSPRWFHFPPFVSASDTDGRIVLESQTHRRRKTRVVFIDGDPIGSASSQDGVETVGSVAIPDVSDTYAKKNDGRRGNGEWQFVLQREFLIGDWIGRLQYTGGRFMFEKRQLE</sequence>
<evidence type="ECO:0000313" key="3">
    <source>
        <dbReference type="Proteomes" id="UP000318939"/>
    </source>
</evidence>
<organism evidence="2 3">
    <name type="scientific">Rhizobium rhododendri</name>
    <dbReference type="NCBI Taxonomy" id="2506430"/>
    <lineage>
        <taxon>Bacteria</taxon>
        <taxon>Pseudomonadati</taxon>
        <taxon>Pseudomonadota</taxon>
        <taxon>Alphaproteobacteria</taxon>
        <taxon>Hyphomicrobiales</taxon>
        <taxon>Rhizobiaceae</taxon>
        <taxon>Rhizobium/Agrobacterium group</taxon>
        <taxon>Rhizobium</taxon>
    </lineage>
</organism>
<proteinExistence type="predicted"/>